<evidence type="ECO:0000313" key="2">
    <source>
        <dbReference type="Proteomes" id="UP000239549"/>
    </source>
</evidence>
<dbReference type="EMBL" id="BFAV01000022">
    <property type="protein sequence ID" value="GBF32302.1"/>
    <property type="molecule type" value="Genomic_DNA"/>
</dbReference>
<keyword evidence="2" id="KW-1185">Reference proteome</keyword>
<gene>
    <name evidence="1" type="ORF">DCCM_0496</name>
</gene>
<name>A0A2L2X8H5_9FIRM</name>
<accession>A0A2L2X8H5</accession>
<comment type="caution">
    <text evidence="1">The sequence shown here is derived from an EMBL/GenBank/DDBJ whole genome shotgun (WGS) entry which is preliminary data.</text>
</comment>
<dbReference type="AlphaFoldDB" id="A0A2L2X8H5"/>
<evidence type="ECO:0000313" key="1">
    <source>
        <dbReference type="EMBL" id="GBF32302.1"/>
    </source>
</evidence>
<dbReference type="Proteomes" id="UP000239549">
    <property type="component" value="Unassembled WGS sequence"/>
</dbReference>
<protein>
    <submittedName>
        <fullName evidence="1">Uncharacterized protein</fullName>
    </submittedName>
</protein>
<reference evidence="2" key="1">
    <citation type="submission" date="2018-02" db="EMBL/GenBank/DDBJ databases">
        <title>Genome sequence of Desulfocucumis palustris strain NAW-5.</title>
        <authorList>
            <person name="Watanabe M."/>
            <person name="Kojima H."/>
            <person name="Fukui M."/>
        </authorList>
    </citation>
    <scope>NUCLEOTIDE SEQUENCE [LARGE SCALE GENOMIC DNA]</scope>
    <source>
        <strain evidence="2">NAW-5</strain>
    </source>
</reference>
<sequence>MLVKTAIKLLEGGTLVALAIKRVHKRIDATVCNPKVIGILLKANIIAVTTKPAEKITPQRSFTRVKARLNAQTPTVSGIPCIKNNNVCCIFTPLKAV</sequence>
<proteinExistence type="predicted"/>
<organism evidence="1 2">
    <name type="scientific">Desulfocucumis palustris</name>
    <dbReference type="NCBI Taxonomy" id="1898651"/>
    <lineage>
        <taxon>Bacteria</taxon>
        <taxon>Bacillati</taxon>
        <taxon>Bacillota</taxon>
        <taxon>Clostridia</taxon>
        <taxon>Eubacteriales</taxon>
        <taxon>Desulfocucumaceae</taxon>
        <taxon>Desulfocucumis</taxon>
    </lineage>
</organism>